<dbReference type="PANTHER" id="PTHR21299">
    <property type="entry name" value="CYTIDYLATE KINASE/PANTOATE-BETA-ALANINE LIGASE"/>
    <property type="match status" value="1"/>
</dbReference>
<evidence type="ECO:0000256" key="3">
    <source>
        <dbReference type="ARBA" id="ARBA00022741"/>
    </source>
</evidence>
<proteinExistence type="inferred from homology"/>
<dbReference type="InterPro" id="IPR027417">
    <property type="entry name" value="P-loop_NTPase"/>
</dbReference>
<dbReference type="InterPro" id="IPR011994">
    <property type="entry name" value="Cytidylate_kinase_dom"/>
</dbReference>
<dbReference type="AlphaFoldDB" id="A0A4R3K8X1"/>
<dbReference type="GO" id="GO:0036431">
    <property type="term" value="F:dCMP kinase activity"/>
    <property type="evidence" value="ECO:0007669"/>
    <property type="project" value="InterPro"/>
</dbReference>
<dbReference type="GO" id="GO:0006220">
    <property type="term" value="P:pyrimidine nucleotide metabolic process"/>
    <property type="evidence" value="ECO:0007669"/>
    <property type="project" value="UniProtKB-UniRule"/>
</dbReference>
<sequence length="239" mass="26372">MGYNVAIDGPAGAGKSTIAKLVAKEKGYIYVDTGALYRAMAVCFLDAGISPGEKEKIIAASEKAQVSIRYENGVQQVYAGSENVTSRLREEIVGNMASFSSAIPEVRKKLLKLQQNLAENEDVVMDGRDIGTNILPHADVKIYLTADTATRAKRRYEELVRKGLPCDYDKIEKDIEERDARDMNRETAPLRKAEDAVLIDSSHMTIEEVVSEILKYCKSNTPQQADGASNLQRSKLRGI</sequence>
<dbReference type="SUPFAM" id="SSF52540">
    <property type="entry name" value="P-loop containing nucleoside triphosphate hydrolases"/>
    <property type="match status" value="1"/>
</dbReference>
<evidence type="ECO:0000259" key="9">
    <source>
        <dbReference type="Pfam" id="PF02224"/>
    </source>
</evidence>
<keyword evidence="8" id="KW-0963">Cytoplasm</keyword>
<dbReference type="RefSeq" id="WP_132380701.1">
    <property type="nucleotide sequence ID" value="NZ_DAIPCY010000005.1"/>
</dbReference>
<dbReference type="EMBL" id="SLZZ01000009">
    <property type="protein sequence ID" value="TCS79111.1"/>
    <property type="molecule type" value="Genomic_DNA"/>
</dbReference>
<keyword evidence="3 8" id="KW-0547">Nucleotide-binding</keyword>
<comment type="catalytic activity">
    <reaction evidence="6 8">
        <text>dCMP + ATP = dCDP + ADP</text>
        <dbReference type="Rhea" id="RHEA:25094"/>
        <dbReference type="ChEBI" id="CHEBI:30616"/>
        <dbReference type="ChEBI" id="CHEBI:57566"/>
        <dbReference type="ChEBI" id="CHEBI:58593"/>
        <dbReference type="ChEBI" id="CHEBI:456216"/>
        <dbReference type="EC" id="2.7.4.25"/>
    </reaction>
</comment>
<dbReference type="GO" id="GO:0015949">
    <property type="term" value="P:nucleobase-containing small molecule interconversion"/>
    <property type="evidence" value="ECO:0007669"/>
    <property type="project" value="TreeGrafter"/>
</dbReference>
<feature type="binding site" evidence="8">
    <location>
        <begin position="9"/>
        <end position="17"/>
    </location>
    <ligand>
        <name>ATP</name>
        <dbReference type="ChEBI" id="CHEBI:30616"/>
    </ligand>
</feature>
<evidence type="ECO:0000313" key="10">
    <source>
        <dbReference type="EMBL" id="TCS79111.1"/>
    </source>
</evidence>
<evidence type="ECO:0000256" key="1">
    <source>
        <dbReference type="ARBA" id="ARBA00009427"/>
    </source>
</evidence>
<evidence type="ECO:0000256" key="8">
    <source>
        <dbReference type="HAMAP-Rule" id="MF_00238"/>
    </source>
</evidence>
<gene>
    <name evidence="8" type="primary">cmk</name>
    <name evidence="10" type="ORF">EDD59_10942</name>
</gene>
<evidence type="ECO:0000256" key="5">
    <source>
        <dbReference type="ARBA" id="ARBA00022840"/>
    </source>
</evidence>
<dbReference type="GO" id="GO:0005524">
    <property type="term" value="F:ATP binding"/>
    <property type="evidence" value="ECO:0007669"/>
    <property type="project" value="UniProtKB-UniRule"/>
</dbReference>
<evidence type="ECO:0000313" key="11">
    <source>
        <dbReference type="Proteomes" id="UP000295726"/>
    </source>
</evidence>
<keyword evidence="5 8" id="KW-0067">ATP-binding</keyword>
<keyword evidence="2 8" id="KW-0808">Transferase</keyword>
<evidence type="ECO:0000256" key="2">
    <source>
        <dbReference type="ARBA" id="ARBA00022679"/>
    </source>
</evidence>
<organism evidence="10 11">
    <name type="scientific">Muricomes intestini</name>
    <dbReference type="NCBI Taxonomy" id="1796634"/>
    <lineage>
        <taxon>Bacteria</taxon>
        <taxon>Bacillati</taxon>
        <taxon>Bacillota</taxon>
        <taxon>Clostridia</taxon>
        <taxon>Lachnospirales</taxon>
        <taxon>Lachnospiraceae</taxon>
        <taxon>Muricomes</taxon>
    </lineage>
</organism>
<dbReference type="NCBIfam" id="TIGR00017">
    <property type="entry name" value="cmk"/>
    <property type="match status" value="1"/>
</dbReference>
<dbReference type="InterPro" id="IPR003136">
    <property type="entry name" value="Cytidylate_kin"/>
</dbReference>
<evidence type="ECO:0000256" key="6">
    <source>
        <dbReference type="ARBA" id="ARBA00047615"/>
    </source>
</evidence>
<dbReference type="CDD" id="cd02020">
    <property type="entry name" value="CMPK"/>
    <property type="match status" value="1"/>
</dbReference>
<keyword evidence="4 8" id="KW-0418">Kinase</keyword>
<comment type="catalytic activity">
    <reaction evidence="7 8">
        <text>CMP + ATP = CDP + ADP</text>
        <dbReference type="Rhea" id="RHEA:11600"/>
        <dbReference type="ChEBI" id="CHEBI:30616"/>
        <dbReference type="ChEBI" id="CHEBI:58069"/>
        <dbReference type="ChEBI" id="CHEBI:60377"/>
        <dbReference type="ChEBI" id="CHEBI:456216"/>
        <dbReference type="EC" id="2.7.4.25"/>
    </reaction>
</comment>
<dbReference type="Pfam" id="PF02224">
    <property type="entry name" value="Cytidylate_kin"/>
    <property type="match status" value="1"/>
</dbReference>
<dbReference type="HAMAP" id="MF_00238">
    <property type="entry name" value="Cytidyl_kinase_type1"/>
    <property type="match status" value="1"/>
</dbReference>
<comment type="caution">
    <text evidence="10">The sequence shown here is derived from an EMBL/GenBank/DDBJ whole genome shotgun (WGS) entry which is preliminary data.</text>
</comment>
<dbReference type="GO" id="GO:0005829">
    <property type="term" value="C:cytosol"/>
    <property type="evidence" value="ECO:0007669"/>
    <property type="project" value="TreeGrafter"/>
</dbReference>
<keyword evidence="11" id="KW-1185">Reference proteome</keyword>
<protein>
    <recommendedName>
        <fullName evidence="8">Cytidylate kinase</fullName>
        <shortName evidence="8">CK</shortName>
        <ecNumber evidence="8">2.7.4.25</ecNumber>
    </recommendedName>
    <alternativeName>
        <fullName evidence="8">Cytidine monophosphate kinase</fullName>
        <shortName evidence="8">CMP kinase</shortName>
    </alternativeName>
</protein>
<reference evidence="10 11" key="1">
    <citation type="submission" date="2019-03" db="EMBL/GenBank/DDBJ databases">
        <title>Genomic Encyclopedia of Type Strains, Phase IV (KMG-IV): sequencing the most valuable type-strain genomes for metagenomic binning, comparative biology and taxonomic classification.</title>
        <authorList>
            <person name="Goeker M."/>
        </authorList>
    </citation>
    <scope>NUCLEOTIDE SEQUENCE [LARGE SCALE GENOMIC DNA]</scope>
    <source>
        <strain evidence="10 11">DSM 29489</strain>
    </source>
</reference>
<dbReference type="GO" id="GO:0036430">
    <property type="term" value="F:CMP kinase activity"/>
    <property type="evidence" value="ECO:0007669"/>
    <property type="project" value="RHEA"/>
</dbReference>
<evidence type="ECO:0000256" key="7">
    <source>
        <dbReference type="ARBA" id="ARBA00048478"/>
    </source>
</evidence>
<dbReference type="Gene3D" id="3.40.50.300">
    <property type="entry name" value="P-loop containing nucleotide triphosphate hydrolases"/>
    <property type="match status" value="1"/>
</dbReference>
<dbReference type="Proteomes" id="UP000295726">
    <property type="component" value="Unassembled WGS sequence"/>
</dbReference>
<comment type="similarity">
    <text evidence="1 8">Belongs to the cytidylate kinase family. Type 1 subfamily.</text>
</comment>
<accession>A0A4R3K8X1</accession>
<dbReference type="OrthoDB" id="9807434at2"/>
<dbReference type="EC" id="2.7.4.25" evidence="8"/>
<feature type="domain" description="Cytidylate kinase" evidence="9">
    <location>
        <begin position="5"/>
        <end position="218"/>
    </location>
</feature>
<name>A0A4R3K8X1_9FIRM</name>
<dbReference type="PANTHER" id="PTHR21299:SF2">
    <property type="entry name" value="CYTIDYLATE KINASE"/>
    <property type="match status" value="1"/>
</dbReference>
<comment type="subcellular location">
    <subcellularLocation>
        <location evidence="8">Cytoplasm</location>
    </subcellularLocation>
</comment>
<evidence type="ECO:0000256" key="4">
    <source>
        <dbReference type="ARBA" id="ARBA00022777"/>
    </source>
</evidence>